<dbReference type="AlphaFoldDB" id="A0A4Q4SWS4"/>
<sequence length="316" mass="34691">MLVETHESQMAPVDLLILGAGWTSTFLIPLLQREGVTYAATTTNGRSGTIPFVFDPDSRDQEPYSRLPRATTVLITFPLKGKGQSNLLTSLYNATHNRRHSNSDSDSGGPETHFIQLGVTNIWTNAGWNSEDSPYDTTDSRAVAEDELMREAQGAVLSLAGLYGGSRQPRHWVQNGRVAGSKADLRARRALHMVHGADVAAGIVATHRRFTAARRWIVCDMHVYDWWELVQDCAGEMARGVAPTVGNDDSDGVEAACRVSGADVERGEELLGWVGELMDEEGVRALPRDPSSLGRMLDGRAFWKTMGVWPMQGRVK</sequence>
<dbReference type="PANTHER" id="PTHR40129:SF2">
    <property type="entry name" value="KETOPANTOATE REDUCTASE N-TERMINAL DOMAIN-CONTAINING PROTEIN"/>
    <property type="match status" value="1"/>
</dbReference>
<dbReference type="PANTHER" id="PTHR40129">
    <property type="entry name" value="KETOPANTOATE REDUCTASE N-TERMINAL DOMAIN-CONTAINING PROTEIN"/>
    <property type="match status" value="1"/>
</dbReference>
<dbReference type="Gene3D" id="3.40.50.720">
    <property type="entry name" value="NAD(P)-binding Rossmann-like Domain"/>
    <property type="match status" value="1"/>
</dbReference>
<reference evidence="1 2" key="1">
    <citation type="submission" date="2018-06" db="EMBL/GenBank/DDBJ databases">
        <title>Complete Genomes of Monosporascus.</title>
        <authorList>
            <person name="Robinson A.J."/>
            <person name="Natvig D.O."/>
        </authorList>
    </citation>
    <scope>NUCLEOTIDE SEQUENCE [LARGE SCALE GENOMIC DNA]</scope>
    <source>
        <strain evidence="1 2">CBS 110550</strain>
    </source>
</reference>
<keyword evidence="2" id="KW-1185">Reference proteome</keyword>
<name>A0A4Q4SWS4_9PEZI</name>
<evidence type="ECO:0000313" key="1">
    <source>
        <dbReference type="EMBL" id="RYO88313.1"/>
    </source>
</evidence>
<gene>
    <name evidence="1" type="ORF">DL764_008743</name>
</gene>
<accession>A0A4Q4SWS4</accession>
<dbReference type="STRING" id="155417.A0A4Q4SWS4"/>
<comment type="caution">
    <text evidence="1">The sequence shown here is derived from an EMBL/GenBank/DDBJ whole genome shotgun (WGS) entry which is preliminary data.</text>
</comment>
<dbReference type="Proteomes" id="UP000293360">
    <property type="component" value="Unassembled WGS sequence"/>
</dbReference>
<protein>
    <recommendedName>
        <fullName evidence="3">NAD-dependent epimerase/dehydratase domain-containing protein</fullName>
    </recommendedName>
</protein>
<evidence type="ECO:0008006" key="3">
    <source>
        <dbReference type="Google" id="ProtNLM"/>
    </source>
</evidence>
<dbReference type="OrthoDB" id="674948at2759"/>
<proteinExistence type="predicted"/>
<dbReference type="EMBL" id="QJNU01000724">
    <property type="protein sequence ID" value="RYO88313.1"/>
    <property type="molecule type" value="Genomic_DNA"/>
</dbReference>
<evidence type="ECO:0000313" key="2">
    <source>
        <dbReference type="Proteomes" id="UP000293360"/>
    </source>
</evidence>
<organism evidence="1 2">
    <name type="scientific">Monosporascus ibericus</name>
    <dbReference type="NCBI Taxonomy" id="155417"/>
    <lineage>
        <taxon>Eukaryota</taxon>
        <taxon>Fungi</taxon>
        <taxon>Dikarya</taxon>
        <taxon>Ascomycota</taxon>
        <taxon>Pezizomycotina</taxon>
        <taxon>Sordariomycetes</taxon>
        <taxon>Xylariomycetidae</taxon>
        <taxon>Xylariales</taxon>
        <taxon>Xylariales incertae sedis</taxon>
        <taxon>Monosporascus</taxon>
    </lineage>
</organism>